<dbReference type="InterPro" id="IPR009291">
    <property type="entry name" value="Vps62"/>
</dbReference>
<accession>A0A6A6U8I8</accession>
<dbReference type="PANTHER" id="PTHR48172">
    <property type="match status" value="1"/>
</dbReference>
<dbReference type="PANTHER" id="PTHR48172:SF2">
    <property type="entry name" value="VACUOLAR PROTEIN SORTING PROTEIN 62"/>
    <property type="match status" value="1"/>
</dbReference>
<keyword evidence="1" id="KW-0812">Transmembrane</keyword>
<gene>
    <name evidence="2" type="ORF">BT63DRAFT_375539</name>
</gene>
<dbReference type="OrthoDB" id="188042at2759"/>
<sequence length="387" mass="44959">MSILAYVISILCVYLSLNLFCPAVSVLLFYPANLRVSDQPALKWTTAATNASLLREDHGDSRDIPDYVLEYAPYCYLYSGEEYWPGLLSEHLDHTVPHINYDSVPREFQQPNLDDLDQLNAFGNIFLMSNDDPENYPDWLGGLSNVPDSRLHRSSAPAILIMVSKGQYIDAFWFFFYSFNLGNQVLGHRFGNHVGDWEHTVIRFENRRPIEVYYSEHAWGAAYRWEHAERHPNNRKRLLTYSAYGTHAMYRTAGNQPYVLPFGLLQDITDKGRLWDPTLNMFSYTYDPREDTLRASNFTPDVPEAWFHFNGRWGDKAYPTDDPRQYEFLGALHYESGPTGPKFKNLGRSAICENSEIDCSIRNPIDDQVPRNIQPAEWEHWKRSFDR</sequence>
<proteinExistence type="predicted"/>
<keyword evidence="1" id="KW-0472">Membrane</keyword>
<reference evidence="2" key="1">
    <citation type="journal article" date="2020" name="Stud. Mycol.">
        <title>101 Dothideomycetes genomes: a test case for predicting lifestyles and emergence of pathogens.</title>
        <authorList>
            <person name="Haridas S."/>
            <person name="Albert R."/>
            <person name="Binder M."/>
            <person name="Bloem J."/>
            <person name="Labutti K."/>
            <person name="Salamov A."/>
            <person name="Andreopoulos B."/>
            <person name="Baker S."/>
            <person name="Barry K."/>
            <person name="Bills G."/>
            <person name="Bluhm B."/>
            <person name="Cannon C."/>
            <person name="Castanera R."/>
            <person name="Culley D."/>
            <person name="Daum C."/>
            <person name="Ezra D."/>
            <person name="Gonzalez J."/>
            <person name="Henrissat B."/>
            <person name="Kuo A."/>
            <person name="Liang C."/>
            <person name="Lipzen A."/>
            <person name="Lutzoni F."/>
            <person name="Magnuson J."/>
            <person name="Mondo S."/>
            <person name="Nolan M."/>
            <person name="Ohm R."/>
            <person name="Pangilinan J."/>
            <person name="Park H.-J."/>
            <person name="Ramirez L."/>
            <person name="Alfaro M."/>
            <person name="Sun H."/>
            <person name="Tritt A."/>
            <person name="Yoshinaga Y."/>
            <person name="Zwiers L.-H."/>
            <person name="Turgeon B."/>
            <person name="Goodwin S."/>
            <person name="Spatafora J."/>
            <person name="Crous P."/>
            <person name="Grigoriev I."/>
        </authorList>
    </citation>
    <scope>NUCLEOTIDE SEQUENCE</scope>
    <source>
        <strain evidence="2">CBS 115976</strain>
    </source>
</reference>
<protein>
    <recommendedName>
        <fullName evidence="4">Vacuolar protein sorting-associated protein 62</fullName>
    </recommendedName>
</protein>
<keyword evidence="1" id="KW-1133">Transmembrane helix</keyword>
<evidence type="ECO:0000313" key="3">
    <source>
        <dbReference type="Proteomes" id="UP000799302"/>
    </source>
</evidence>
<feature type="transmembrane region" description="Helical" evidence="1">
    <location>
        <begin position="6"/>
        <end position="30"/>
    </location>
</feature>
<evidence type="ECO:0008006" key="4">
    <source>
        <dbReference type="Google" id="ProtNLM"/>
    </source>
</evidence>
<dbReference type="AlphaFoldDB" id="A0A6A6U8I8"/>
<organism evidence="2 3">
    <name type="scientific">Microthyrium microscopicum</name>
    <dbReference type="NCBI Taxonomy" id="703497"/>
    <lineage>
        <taxon>Eukaryota</taxon>
        <taxon>Fungi</taxon>
        <taxon>Dikarya</taxon>
        <taxon>Ascomycota</taxon>
        <taxon>Pezizomycotina</taxon>
        <taxon>Dothideomycetes</taxon>
        <taxon>Dothideomycetes incertae sedis</taxon>
        <taxon>Microthyriales</taxon>
        <taxon>Microthyriaceae</taxon>
        <taxon>Microthyrium</taxon>
    </lineage>
</organism>
<keyword evidence="3" id="KW-1185">Reference proteome</keyword>
<evidence type="ECO:0000256" key="1">
    <source>
        <dbReference type="SAM" id="Phobius"/>
    </source>
</evidence>
<dbReference type="Pfam" id="PF06101">
    <property type="entry name" value="Vps62"/>
    <property type="match status" value="1"/>
</dbReference>
<name>A0A6A6U8I8_9PEZI</name>
<dbReference type="EMBL" id="MU004237">
    <property type="protein sequence ID" value="KAF2667757.1"/>
    <property type="molecule type" value="Genomic_DNA"/>
</dbReference>
<dbReference type="Proteomes" id="UP000799302">
    <property type="component" value="Unassembled WGS sequence"/>
</dbReference>
<evidence type="ECO:0000313" key="2">
    <source>
        <dbReference type="EMBL" id="KAF2667757.1"/>
    </source>
</evidence>